<keyword evidence="3 6" id="KW-0812">Transmembrane</keyword>
<dbReference type="InterPro" id="IPR044550">
    <property type="entry name" value="WzxE"/>
</dbReference>
<name>A0A226HNE6_9FLAO</name>
<evidence type="ECO:0000313" key="7">
    <source>
        <dbReference type="EMBL" id="OXA95797.1"/>
    </source>
</evidence>
<reference evidence="7 8" key="1">
    <citation type="submission" date="2016-11" db="EMBL/GenBank/DDBJ databases">
        <title>Whole genomes of Flavobacteriaceae.</title>
        <authorList>
            <person name="Stine C."/>
            <person name="Li C."/>
            <person name="Tadesse D."/>
        </authorList>
    </citation>
    <scope>NUCLEOTIDE SEQUENCE [LARGE SCALE GENOMIC DNA]</scope>
    <source>
        <strain evidence="7 8">DSM 18292</strain>
    </source>
</reference>
<evidence type="ECO:0000256" key="5">
    <source>
        <dbReference type="ARBA" id="ARBA00023136"/>
    </source>
</evidence>
<feature type="transmembrane region" description="Helical" evidence="6">
    <location>
        <begin position="225"/>
        <end position="247"/>
    </location>
</feature>
<evidence type="ECO:0000256" key="2">
    <source>
        <dbReference type="ARBA" id="ARBA00022475"/>
    </source>
</evidence>
<dbReference type="PANTHER" id="PTHR30250">
    <property type="entry name" value="PST FAMILY PREDICTED COLANIC ACID TRANSPORTER"/>
    <property type="match status" value="1"/>
</dbReference>
<evidence type="ECO:0000256" key="3">
    <source>
        <dbReference type="ARBA" id="ARBA00022692"/>
    </source>
</evidence>
<keyword evidence="2" id="KW-1003">Cell membrane</keyword>
<evidence type="ECO:0000256" key="6">
    <source>
        <dbReference type="SAM" id="Phobius"/>
    </source>
</evidence>
<proteinExistence type="predicted"/>
<dbReference type="CDD" id="cd13125">
    <property type="entry name" value="MATE_like_10"/>
    <property type="match status" value="1"/>
</dbReference>
<comment type="caution">
    <text evidence="7">The sequence shown here is derived from an EMBL/GenBank/DDBJ whole genome shotgun (WGS) entry which is preliminary data.</text>
</comment>
<dbReference type="GO" id="GO:0009246">
    <property type="term" value="P:enterobacterial common antigen biosynthetic process"/>
    <property type="evidence" value="ECO:0007669"/>
    <property type="project" value="InterPro"/>
</dbReference>
<accession>A0A226HNE6</accession>
<feature type="transmembrane region" description="Helical" evidence="6">
    <location>
        <begin position="21"/>
        <end position="41"/>
    </location>
</feature>
<protein>
    <recommendedName>
        <fullName evidence="9">O-antigen translocase</fullName>
    </recommendedName>
</protein>
<dbReference type="RefSeq" id="WP_089048230.1">
    <property type="nucleotide sequence ID" value="NZ_FXTV01000028.1"/>
</dbReference>
<comment type="subcellular location">
    <subcellularLocation>
        <location evidence="1">Cell membrane</location>
        <topology evidence="1">Multi-pass membrane protein</topology>
    </subcellularLocation>
</comment>
<feature type="transmembrane region" description="Helical" evidence="6">
    <location>
        <begin position="372"/>
        <end position="394"/>
    </location>
</feature>
<evidence type="ECO:0000313" key="8">
    <source>
        <dbReference type="Proteomes" id="UP000198345"/>
    </source>
</evidence>
<keyword evidence="4 6" id="KW-1133">Transmembrane helix</keyword>
<feature type="transmembrane region" description="Helical" evidence="6">
    <location>
        <begin position="457"/>
        <end position="476"/>
    </location>
</feature>
<keyword evidence="5 6" id="KW-0472">Membrane</keyword>
<dbReference type="EMBL" id="MUGW01000004">
    <property type="protein sequence ID" value="OXA95797.1"/>
    <property type="molecule type" value="Genomic_DNA"/>
</dbReference>
<gene>
    <name evidence="7" type="ORF">B0A66_02270</name>
</gene>
<feature type="transmembrane region" description="Helical" evidence="6">
    <location>
        <begin position="161"/>
        <end position="179"/>
    </location>
</feature>
<feature type="transmembrane region" description="Helical" evidence="6">
    <location>
        <begin position="96"/>
        <end position="116"/>
    </location>
</feature>
<evidence type="ECO:0000256" key="4">
    <source>
        <dbReference type="ARBA" id="ARBA00022989"/>
    </source>
</evidence>
<feature type="transmembrane region" description="Helical" evidence="6">
    <location>
        <begin position="307"/>
        <end position="333"/>
    </location>
</feature>
<feature type="transmembrane region" description="Helical" evidence="6">
    <location>
        <begin position="267"/>
        <end position="286"/>
    </location>
</feature>
<dbReference type="AlphaFoldDB" id="A0A226HNE6"/>
<feature type="transmembrane region" description="Helical" evidence="6">
    <location>
        <begin position="431"/>
        <end position="451"/>
    </location>
</feature>
<organism evidence="7 8">
    <name type="scientific">Flavobacterium hercynium</name>
    <dbReference type="NCBI Taxonomy" id="387094"/>
    <lineage>
        <taxon>Bacteria</taxon>
        <taxon>Pseudomonadati</taxon>
        <taxon>Bacteroidota</taxon>
        <taxon>Flavobacteriia</taxon>
        <taxon>Flavobacteriales</taxon>
        <taxon>Flavobacteriaceae</taxon>
        <taxon>Flavobacterium</taxon>
    </lineage>
</organism>
<evidence type="ECO:0000256" key="1">
    <source>
        <dbReference type="ARBA" id="ARBA00004651"/>
    </source>
</evidence>
<dbReference type="InterPro" id="IPR050833">
    <property type="entry name" value="Poly_Biosynth_Transport"/>
</dbReference>
<feature type="transmembrane region" description="Helical" evidence="6">
    <location>
        <begin position="339"/>
        <end position="365"/>
    </location>
</feature>
<dbReference type="OrthoDB" id="9769862at2"/>
<dbReference type="PANTHER" id="PTHR30250:SF11">
    <property type="entry name" value="O-ANTIGEN TRANSPORTER-RELATED"/>
    <property type="match status" value="1"/>
</dbReference>
<keyword evidence="8" id="KW-1185">Reference proteome</keyword>
<feature type="transmembrane region" description="Helical" evidence="6">
    <location>
        <begin position="400"/>
        <end position="419"/>
    </location>
</feature>
<dbReference type="Pfam" id="PF13440">
    <property type="entry name" value="Polysacc_synt_3"/>
    <property type="match status" value="1"/>
</dbReference>
<dbReference type="GO" id="GO:0005886">
    <property type="term" value="C:plasma membrane"/>
    <property type="evidence" value="ECO:0007669"/>
    <property type="project" value="UniProtKB-SubCell"/>
</dbReference>
<feature type="transmembrane region" description="Helical" evidence="6">
    <location>
        <begin position="128"/>
        <end position="149"/>
    </location>
</feature>
<feature type="transmembrane region" description="Helical" evidence="6">
    <location>
        <begin position="47"/>
        <end position="66"/>
    </location>
</feature>
<dbReference type="Proteomes" id="UP000198345">
    <property type="component" value="Unassembled WGS sequence"/>
</dbReference>
<evidence type="ECO:0008006" key="9">
    <source>
        <dbReference type="Google" id="ProtNLM"/>
    </source>
</evidence>
<feature type="transmembrane region" description="Helical" evidence="6">
    <location>
        <begin position="185"/>
        <end position="204"/>
    </location>
</feature>
<sequence length="500" mass="56065">MSDSKKVYRQIFKTTSLFGGVQFFTILISVIRTKLVAVFIGPSGMGIMTLLTSTLNVIGGISGLGIETSAVKNISENYKSEDISTVSKIIRVVQRIVFYTGILGMLLVALFSKVLSEITFGNSSQTEAFVLISITLLFKQLSVGQLVVLQGLRKLRFLAKANLYGNLFGLLFSIPLYYFLNIDAIIPTIIISSVSALLFSLYYSNKIKIEKEKISTELLLNEGKAIIKLGIMLTISGVLTLLSAYLIQLYVGKTGGLDHVGFYNAGFTLLNSYVGIIFTVMSTDYFPKLAAINSDNEKIRESVVQQAFTSIMIITPIIVVFLTFASLIIKILYTPKFDVIISMVCFGILGMLFRAVSWSMGFVLIAKGDSQIFIKTAIGFNILSVVMNVLGYYFYGLEGLGISFCLYFLLHFIGLKIITKNRYQFYFDKDFYQTYLVCFLICTITFAFRYIEFPILKYSLMLVMILISLGFSYYHLNKKMNIKEMLASLTQKKDNQNDSK</sequence>